<sequence>MDFDLLSGFINGHDIGATQLLSHLQDSGRLTPEQIAENPGLERGNVGAGTPDPHQRGAVITKIEDIFESITDCILDDGKELVIPLKSRAKKKNAANKDDSTQVNRSSNSETRNITFPSKSPQEAWKFTALLRILELSHEALVAGNVTTKRLSSTS</sequence>
<keyword evidence="3" id="KW-1185">Reference proteome</keyword>
<dbReference type="InterPro" id="IPR036388">
    <property type="entry name" value="WH-like_DNA-bd_sf"/>
</dbReference>
<reference evidence="2 3" key="1">
    <citation type="submission" date="2016-04" db="EMBL/GenBank/DDBJ databases">
        <title>A degradative enzymes factory behind the ericoid mycorrhizal symbiosis.</title>
        <authorList>
            <consortium name="DOE Joint Genome Institute"/>
            <person name="Martino E."/>
            <person name="Morin E."/>
            <person name="Grelet G."/>
            <person name="Kuo A."/>
            <person name="Kohler A."/>
            <person name="Daghino S."/>
            <person name="Barry K."/>
            <person name="Choi C."/>
            <person name="Cichocki N."/>
            <person name="Clum A."/>
            <person name="Copeland A."/>
            <person name="Hainaut M."/>
            <person name="Haridas S."/>
            <person name="Labutti K."/>
            <person name="Lindquist E."/>
            <person name="Lipzen A."/>
            <person name="Khouja H.-R."/>
            <person name="Murat C."/>
            <person name="Ohm R."/>
            <person name="Olson A."/>
            <person name="Spatafora J."/>
            <person name="Veneault-Fourrey C."/>
            <person name="Henrissat B."/>
            <person name="Grigoriev I."/>
            <person name="Martin F."/>
            <person name="Perotto S."/>
        </authorList>
    </citation>
    <scope>NUCLEOTIDE SEQUENCE [LARGE SCALE GENOMIC DNA]</scope>
    <source>
        <strain evidence="2 3">E</strain>
    </source>
</reference>
<evidence type="ECO:0000313" key="3">
    <source>
        <dbReference type="Proteomes" id="UP000235371"/>
    </source>
</evidence>
<dbReference type="RefSeq" id="XP_024737384.1">
    <property type="nucleotide sequence ID" value="XM_024880176.1"/>
</dbReference>
<accession>A0A2J6TBS2</accession>
<dbReference type="EMBL" id="KZ613790">
    <property type="protein sequence ID" value="PMD60480.1"/>
    <property type="molecule type" value="Genomic_DNA"/>
</dbReference>
<dbReference type="AlphaFoldDB" id="A0A2J6TBS2"/>
<dbReference type="Gene3D" id="1.10.10.10">
    <property type="entry name" value="Winged helix-like DNA-binding domain superfamily/Winged helix DNA-binding domain"/>
    <property type="match status" value="1"/>
</dbReference>
<evidence type="ECO:0000313" key="2">
    <source>
        <dbReference type="EMBL" id="PMD60480.1"/>
    </source>
</evidence>
<feature type="compositionally biased region" description="Polar residues" evidence="1">
    <location>
        <begin position="101"/>
        <end position="117"/>
    </location>
</feature>
<dbReference type="GeneID" id="36588253"/>
<dbReference type="InParanoid" id="A0A2J6TBS2"/>
<gene>
    <name evidence="2" type="ORF">K444DRAFT_612629</name>
</gene>
<feature type="region of interest" description="Disordered" evidence="1">
    <location>
        <begin position="89"/>
        <end position="117"/>
    </location>
</feature>
<protein>
    <submittedName>
        <fullName evidence="2">Uncharacterized protein</fullName>
    </submittedName>
</protein>
<dbReference type="STRING" id="1095630.A0A2J6TBS2"/>
<name>A0A2J6TBS2_9HELO</name>
<proteinExistence type="predicted"/>
<organism evidence="2 3">
    <name type="scientific">Hyaloscypha bicolor E</name>
    <dbReference type="NCBI Taxonomy" id="1095630"/>
    <lineage>
        <taxon>Eukaryota</taxon>
        <taxon>Fungi</taxon>
        <taxon>Dikarya</taxon>
        <taxon>Ascomycota</taxon>
        <taxon>Pezizomycotina</taxon>
        <taxon>Leotiomycetes</taxon>
        <taxon>Helotiales</taxon>
        <taxon>Hyaloscyphaceae</taxon>
        <taxon>Hyaloscypha</taxon>
        <taxon>Hyaloscypha bicolor</taxon>
    </lineage>
</organism>
<dbReference type="Proteomes" id="UP000235371">
    <property type="component" value="Unassembled WGS sequence"/>
</dbReference>
<evidence type="ECO:0000256" key="1">
    <source>
        <dbReference type="SAM" id="MobiDB-lite"/>
    </source>
</evidence>
<dbReference type="OrthoDB" id="5377392at2759"/>